<gene>
    <name evidence="2" type="ORF">PENTCL1PPCAC_18823</name>
</gene>
<evidence type="ECO:0000313" key="3">
    <source>
        <dbReference type="Proteomes" id="UP001432027"/>
    </source>
</evidence>
<dbReference type="EMBL" id="BTSX01000004">
    <property type="protein sequence ID" value="GMS96648.1"/>
    <property type="molecule type" value="Genomic_DNA"/>
</dbReference>
<evidence type="ECO:0000256" key="1">
    <source>
        <dbReference type="SAM" id="SignalP"/>
    </source>
</evidence>
<proteinExistence type="predicted"/>
<comment type="caution">
    <text evidence="2">The sequence shown here is derived from an EMBL/GenBank/DDBJ whole genome shotgun (WGS) entry which is preliminary data.</text>
</comment>
<dbReference type="PANTHER" id="PTHR34401">
    <property type="entry name" value="PROTEIN CBG12388-RELATED"/>
    <property type="match status" value="1"/>
</dbReference>
<organism evidence="2 3">
    <name type="scientific">Pristionchus entomophagus</name>
    <dbReference type="NCBI Taxonomy" id="358040"/>
    <lineage>
        <taxon>Eukaryota</taxon>
        <taxon>Metazoa</taxon>
        <taxon>Ecdysozoa</taxon>
        <taxon>Nematoda</taxon>
        <taxon>Chromadorea</taxon>
        <taxon>Rhabditida</taxon>
        <taxon>Rhabditina</taxon>
        <taxon>Diplogasteromorpha</taxon>
        <taxon>Diplogasteroidea</taxon>
        <taxon>Neodiplogasteridae</taxon>
        <taxon>Pristionchus</taxon>
    </lineage>
</organism>
<sequence length="243" mass="27308">SSSHSIMHLLSSALILLLAVSSSHAAPTAAPSDEEWPTTIETIYENVTRTVIHYVTDAPEIQKDLEGSGLETETKPVEETISFNERLDKAARKHEQANRLLQSMTATEEAPAADTVITTTRMCTCVEATDCRKESEGQMDQCMEGCYDHMEGYGDKTETYLQCFSKNNASIVEAENCLFEETSNSCAENGENKTVEVTEWDEYTKIQYSPSDNSEIEKNALWEKNGKKYTKIQNFFHCTKHCM</sequence>
<dbReference type="AlphaFoldDB" id="A0AAV5TRI8"/>
<evidence type="ECO:0000313" key="2">
    <source>
        <dbReference type="EMBL" id="GMS96648.1"/>
    </source>
</evidence>
<reference evidence="2" key="1">
    <citation type="submission" date="2023-10" db="EMBL/GenBank/DDBJ databases">
        <title>Genome assembly of Pristionchus species.</title>
        <authorList>
            <person name="Yoshida K."/>
            <person name="Sommer R.J."/>
        </authorList>
    </citation>
    <scope>NUCLEOTIDE SEQUENCE</scope>
    <source>
        <strain evidence="2">RS0144</strain>
    </source>
</reference>
<dbReference type="Proteomes" id="UP001432027">
    <property type="component" value="Unassembled WGS sequence"/>
</dbReference>
<keyword evidence="3" id="KW-1185">Reference proteome</keyword>
<keyword evidence="1" id="KW-0732">Signal</keyword>
<feature type="non-terminal residue" evidence="2">
    <location>
        <position position="243"/>
    </location>
</feature>
<feature type="chain" id="PRO_5043349559" evidence="1">
    <location>
        <begin position="26"/>
        <end position="243"/>
    </location>
</feature>
<protein>
    <submittedName>
        <fullName evidence="2">Uncharacterized protein</fullName>
    </submittedName>
</protein>
<name>A0AAV5TRI8_9BILA</name>
<dbReference type="PANTHER" id="PTHR34401:SF6">
    <property type="entry name" value="DUF19 DOMAIN-CONTAINING PROTEIN"/>
    <property type="match status" value="1"/>
</dbReference>
<accession>A0AAV5TRI8</accession>
<feature type="signal peptide" evidence="1">
    <location>
        <begin position="1"/>
        <end position="25"/>
    </location>
</feature>
<feature type="non-terminal residue" evidence="2">
    <location>
        <position position="1"/>
    </location>
</feature>